<organism evidence="5">
    <name type="scientific">Perkinsus marinus (strain ATCC 50983 / TXsc)</name>
    <dbReference type="NCBI Taxonomy" id="423536"/>
    <lineage>
        <taxon>Eukaryota</taxon>
        <taxon>Sar</taxon>
        <taxon>Alveolata</taxon>
        <taxon>Perkinsozoa</taxon>
        <taxon>Perkinsea</taxon>
        <taxon>Perkinsida</taxon>
        <taxon>Perkinsidae</taxon>
        <taxon>Perkinsus</taxon>
    </lineage>
</organism>
<evidence type="ECO:0000313" key="4">
    <source>
        <dbReference type="EMBL" id="EER18241.1"/>
    </source>
</evidence>
<dbReference type="Gene3D" id="3.90.70.10">
    <property type="entry name" value="Cysteine proteinases"/>
    <property type="match status" value="1"/>
</dbReference>
<dbReference type="Proteomes" id="UP000007800">
    <property type="component" value="Unassembled WGS sequence"/>
</dbReference>
<dbReference type="PANTHER" id="PTHR12411">
    <property type="entry name" value="CYSTEINE PROTEASE FAMILY C1-RELATED"/>
    <property type="match status" value="1"/>
</dbReference>
<keyword evidence="2" id="KW-0865">Zymogen</keyword>
<dbReference type="InterPro" id="IPR038765">
    <property type="entry name" value="Papain-like_cys_pep_sf"/>
</dbReference>
<dbReference type="GO" id="GO:0008234">
    <property type="term" value="F:cysteine-type peptidase activity"/>
    <property type="evidence" value="ECO:0007669"/>
    <property type="project" value="InterPro"/>
</dbReference>
<dbReference type="SMART" id="SM00645">
    <property type="entry name" value="Pept_C1"/>
    <property type="match status" value="1"/>
</dbReference>
<dbReference type="OrthoDB" id="240298at2759"/>
<accession>C5KAR5</accession>
<protein>
    <submittedName>
        <fullName evidence="4">Cathepsin b, putative</fullName>
    </submittedName>
</protein>
<dbReference type="AlphaFoldDB" id="C5KAR5"/>
<feature type="domain" description="Peptidase C1A papain C-terminal" evidence="3">
    <location>
        <begin position="1"/>
        <end position="138"/>
    </location>
</feature>
<dbReference type="InterPro" id="IPR013128">
    <property type="entry name" value="Peptidase_C1A"/>
</dbReference>
<dbReference type="GeneID" id="9048895"/>
<keyword evidence="5" id="KW-1185">Reference proteome</keyword>
<dbReference type="EMBL" id="GG671811">
    <property type="protein sequence ID" value="EER18241.1"/>
    <property type="molecule type" value="Genomic_DNA"/>
</dbReference>
<evidence type="ECO:0000259" key="3">
    <source>
        <dbReference type="SMART" id="SM00645"/>
    </source>
</evidence>
<dbReference type="Pfam" id="PF00112">
    <property type="entry name" value="Peptidase_C1"/>
    <property type="match status" value="1"/>
</dbReference>
<sequence length="149" mass="17113">MSISLHQWKIQKEQPERVGEDQAGFPNVIGVRDIHTARRWERLDPAVQQIKQEIFEHGPVFCAFDMYKDFGLYKSGVYVHTTGDLVGSHTLKIIGWGVESGQEYWLAMNSWNEEWGDHGLIKMAVKKTGLEQKVYVIDPEIPEKSRSAI</sequence>
<comment type="similarity">
    <text evidence="1">Belongs to the peptidase C1 family.</text>
</comment>
<reference evidence="4 5" key="1">
    <citation type="submission" date="2008-07" db="EMBL/GenBank/DDBJ databases">
        <authorList>
            <person name="El-Sayed N."/>
            <person name="Caler E."/>
            <person name="Inman J."/>
            <person name="Amedeo P."/>
            <person name="Hass B."/>
            <person name="Wortman J."/>
        </authorList>
    </citation>
    <scope>NUCLEOTIDE SEQUENCE [LARGE SCALE GENOMIC DNA]</scope>
    <source>
        <strain evidence="5">ATCC 50983 / TXsc</strain>
    </source>
</reference>
<gene>
    <name evidence="4" type="ORF">Pmar_PMAR005146</name>
</gene>
<dbReference type="SUPFAM" id="SSF54001">
    <property type="entry name" value="Cysteine proteinases"/>
    <property type="match status" value="1"/>
</dbReference>
<dbReference type="GO" id="GO:0006508">
    <property type="term" value="P:proteolysis"/>
    <property type="evidence" value="ECO:0007669"/>
    <property type="project" value="InterPro"/>
</dbReference>
<proteinExistence type="inferred from homology"/>
<dbReference type="InterPro" id="IPR000668">
    <property type="entry name" value="Peptidase_C1A_C"/>
</dbReference>
<dbReference type="InParanoid" id="C5KAR5"/>
<evidence type="ECO:0000256" key="1">
    <source>
        <dbReference type="ARBA" id="ARBA00008455"/>
    </source>
</evidence>
<evidence type="ECO:0000313" key="5">
    <source>
        <dbReference type="Proteomes" id="UP000007800"/>
    </source>
</evidence>
<dbReference type="RefSeq" id="XP_002786445.1">
    <property type="nucleotide sequence ID" value="XM_002786399.1"/>
</dbReference>
<evidence type="ECO:0000256" key="2">
    <source>
        <dbReference type="ARBA" id="ARBA00023145"/>
    </source>
</evidence>
<name>C5KAR5_PERM5</name>